<dbReference type="OrthoDB" id="6215793at2"/>
<sequence length="108" mass="12453">MTVFLLFSLALNAQPLSDQDLKIMGRALANYQLCADVAKKQKDPAMFNYYNDMYNDSLRDGKLFYIGQVQLIFSEQQKTAIKLTQIDKESIKGLCISRFDDLSRKMQE</sequence>
<reference evidence="1 2" key="1">
    <citation type="submission" date="2007-01" db="EMBL/GenBank/DDBJ databases">
        <title>Complete sequence of Psychromonas ingrahamii 37.</title>
        <authorList>
            <consortium name="US DOE Joint Genome Institute"/>
            <person name="Copeland A."/>
            <person name="Lucas S."/>
            <person name="Lapidus A."/>
            <person name="Barry K."/>
            <person name="Detter J.C."/>
            <person name="Glavina del Rio T."/>
            <person name="Hammon N."/>
            <person name="Israni S."/>
            <person name="Dalin E."/>
            <person name="Tice H."/>
            <person name="Pitluck S."/>
            <person name="Thompson L.S."/>
            <person name="Brettin T."/>
            <person name="Bruce D."/>
            <person name="Han C."/>
            <person name="Tapia R."/>
            <person name="Schmutz J."/>
            <person name="Larimer F."/>
            <person name="Land M."/>
            <person name="Hauser L."/>
            <person name="Kyrpides N."/>
            <person name="Ivanova N."/>
            <person name="Staley J."/>
            <person name="Richardson P."/>
        </authorList>
    </citation>
    <scope>NUCLEOTIDE SEQUENCE [LARGE SCALE GENOMIC DNA]</scope>
    <source>
        <strain evidence="1 2">37</strain>
    </source>
</reference>
<dbReference type="eggNOG" id="ENOG5031R5J">
    <property type="taxonomic scope" value="Bacteria"/>
</dbReference>
<accession>A1SX80</accession>
<name>A1SX80_PSYIN</name>
<protein>
    <submittedName>
        <fullName evidence="1">Uncharacterized protein</fullName>
    </submittedName>
</protein>
<dbReference type="KEGG" id="pin:Ping_2358"/>
<gene>
    <name evidence="1" type="ordered locus">Ping_2358</name>
</gene>
<dbReference type="AlphaFoldDB" id="A1SX80"/>
<dbReference type="Proteomes" id="UP000000639">
    <property type="component" value="Chromosome"/>
</dbReference>
<dbReference type="HOGENOM" id="CLU_2194766_0_0_6"/>
<organism evidence="1 2">
    <name type="scientific">Psychromonas ingrahamii (strain DSM 17664 / CCUG 51855 / 37)</name>
    <dbReference type="NCBI Taxonomy" id="357804"/>
    <lineage>
        <taxon>Bacteria</taxon>
        <taxon>Pseudomonadati</taxon>
        <taxon>Pseudomonadota</taxon>
        <taxon>Gammaproteobacteria</taxon>
        <taxon>Alteromonadales</taxon>
        <taxon>Psychromonadaceae</taxon>
        <taxon>Psychromonas</taxon>
    </lineage>
</organism>
<dbReference type="EMBL" id="CP000510">
    <property type="protein sequence ID" value="ABM04095.1"/>
    <property type="molecule type" value="Genomic_DNA"/>
</dbReference>
<evidence type="ECO:0000313" key="1">
    <source>
        <dbReference type="EMBL" id="ABM04095.1"/>
    </source>
</evidence>
<proteinExistence type="predicted"/>
<evidence type="ECO:0000313" key="2">
    <source>
        <dbReference type="Proteomes" id="UP000000639"/>
    </source>
</evidence>
<keyword evidence="2" id="KW-1185">Reference proteome</keyword>